<sequence>SSTATSWHSESEVDTIEIYSHSERDLTDSTRRPSTETLWHSEREATTAVTLSLSEGSKRRDKLSSYSTPRHRRHPHRILPYATPSAIVYHHHHHTLSYSRQRRRLRSVAPLTAPSLTQRLSPSLSLAAPPRVSLMY</sequence>
<organism evidence="2 3">
    <name type="scientific">Pristionchus fissidentatus</name>
    <dbReference type="NCBI Taxonomy" id="1538716"/>
    <lineage>
        <taxon>Eukaryota</taxon>
        <taxon>Metazoa</taxon>
        <taxon>Ecdysozoa</taxon>
        <taxon>Nematoda</taxon>
        <taxon>Chromadorea</taxon>
        <taxon>Rhabditida</taxon>
        <taxon>Rhabditina</taxon>
        <taxon>Diplogasteromorpha</taxon>
        <taxon>Diplogasteroidea</taxon>
        <taxon>Neodiplogasteridae</taxon>
        <taxon>Pristionchus</taxon>
    </lineage>
</organism>
<name>A0AAV5UY69_9BILA</name>
<comment type="caution">
    <text evidence="2">The sequence shown here is derived from an EMBL/GenBank/DDBJ whole genome shotgun (WGS) entry which is preliminary data.</text>
</comment>
<feature type="compositionally biased region" description="Basic and acidic residues" evidence="1">
    <location>
        <begin position="20"/>
        <end position="45"/>
    </location>
</feature>
<evidence type="ECO:0000256" key="1">
    <source>
        <dbReference type="SAM" id="MobiDB-lite"/>
    </source>
</evidence>
<feature type="region of interest" description="Disordered" evidence="1">
    <location>
        <begin position="18"/>
        <end position="76"/>
    </location>
</feature>
<evidence type="ECO:0000313" key="2">
    <source>
        <dbReference type="EMBL" id="GMT11153.1"/>
    </source>
</evidence>
<dbReference type="AlphaFoldDB" id="A0AAV5UY69"/>
<reference evidence="2" key="1">
    <citation type="submission" date="2023-10" db="EMBL/GenBank/DDBJ databases">
        <title>Genome assembly of Pristionchus species.</title>
        <authorList>
            <person name="Yoshida K."/>
            <person name="Sommer R.J."/>
        </authorList>
    </citation>
    <scope>NUCLEOTIDE SEQUENCE</scope>
    <source>
        <strain evidence="2">RS5133</strain>
    </source>
</reference>
<dbReference type="EMBL" id="BTSY01000001">
    <property type="protein sequence ID" value="GMT11153.1"/>
    <property type="molecule type" value="Genomic_DNA"/>
</dbReference>
<gene>
    <name evidence="2" type="ORF">PFISCL1PPCAC_2450</name>
</gene>
<keyword evidence="3" id="KW-1185">Reference proteome</keyword>
<accession>A0AAV5UY69</accession>
<dbReference type="Proteomes" id="UP001432322">
    <property type="component" value="Unassembled WGS sequence"/>
</dbReference>
<proteinExistence type="predicted"/>
<protein>
    <submittedName>
        <fullName evidence="2">Uncharacterized protein</fullName>
    </submittedName>
</protein>
<evidence type="ECO:0000313" key="3">
    <source>
        <dbReference type="Proteomes" id="UP001432322"/>
    </source>
</evidence>
<feature type="non-terminal residue" evidence="2">
    <location>
        <position position="1"/>
    </location>
</feature>